<evidence type="ECO:0000256" key="3">
    <source>
        <dbReference type="ARBA" id="ARBA00022801"/>
    </source>
</evidence>
<dbReference type="PROSITE" id="PS51935">
    <property type="entry name" value="NLPC_P60"/>
    <property type="match status" value="1"/>
</dbReference>
<name>A0A9D1MQL3_9FIRM</name>
<feature type="domain" description="NlpC/P60" evidence="5">
    <location>
        <begin position="100"/>
        <end position="221"/>
    </location>
</feature>
<dbReference type="InterPro" id="IPR038765">
    <property type="entry name" value="Papain-like_cys_pep_sf"/>
</dbReference>
<dbReference type="EMBL" id="DVNI01000134">
    <property type="protein sequence ID" value="HIU64948.1"/>
    <property type="molecule type" value="Genomic_DNA"/>
</dbReference>
<keyword evidence="4" id="KW-0788">Thiol protease</keyword>
<evidence type="ECO:0000313" key="7">
    <source>
        <dbReference type="Proteomes" id="UP000824099"/>
    </source>
</evidence>
<organism evidence="6 7">
    <name type="scientific">Candidatus Avacidaminococcus intestinavium</name>
    <dbReference type="NCBI Taxonomy" id="2840684"/>
    <lineage>
        <taxon>Bacteria</taxon>
        <taxon>Bacillati</taxon>
        <taxon>Bacillota</taxon>
        <taxon>Negativicutes</taxon>
        <taxon>Acidaminococcales</taxon>
        <taxon>Acidaminococcaceae</taxon>
        <taxon>Acidaminococcaceae incertae sedis</taxon>
        <taxon>Candidatus Avacidaminococcus</taxon>
    </lineage>
</organism>
<reference evidence="6" key="2">
    <citation type="journal article" date="2021" name="PeerJ">
        <title>Extensive microbial diversity within the chicken gut microbiome revealed by metagenomics and culture.</title>
        <authorList>
            <person name="Gilroy R."/>
            <person name="Ravi A."/>
            <person name="Getino M."/>
            <person name="Pursley I."/>
            <person name="Horton D.L."/>
            <person name="Alikhan N.F."/>
            <person name="Baker D."/>
            <person name="Gharbi K."/>
            <person name="Hall N."/>
            <person name="Watson M."/>
            <person name="Adriaenssens E.M."/>
            <person name="Foster-Nyarko E."/>
            <person name="Jarju S."/>
            <person name="Secka A."/>
            <person name="Antonio M."/>
            <person name="Oren A."/>
            <person name="Chaudhuri R.R."/>
            <person name="La Ragione R."/>
            <person name="Hildebrand F."/>
            <person name="Pallen M.J."/>
        </authorList>
    </citation>
    <scope>NUCLEOTIDE SEQUENCE</scope>
    <source>
        <strain evidence="6">CHK160-1198</strain>
    </source>
</reference>
<keyword evidence="2" id="KW-0645">Protease</keyword>
<dbReference type="InterPro" id="IPR002477">
    <property type="entry name" value="Peptidoglycan-bd-like"/>
</dbReference>
<sequence>MKRAVQLAIIVIVVCTLLPLEVLAAAPLKVGAHGWKVKIAQQKLNVVGISTDVNGKFTKNTERALKEFQKKYKIKITGWLDDKTYDRIINEAFTKEGIHGVTGKQIVSAAAKLKGVPYKFGGKTVKGFDCSGYVQHIFGKFKAPLPRLADEQVAEGIFVLRKNLREGDLVFFSTYEQGASHVGIYAGKGQFWHVSSTKGVMLSSLSEEYWAPRYYGARRVLADFAK</sequence>
<dbReference type="InterPro" id="IPR036366">
    <property type="entry name" value="PGBDSf"/>
</dbReference>
<comment type="caution">
    <text evidence="6">The sequence shown here is derived from an EMBL/GenBank/DDBJ whole genome shotgun (WGS) entry which is preliminary data.</text>
</comment>
<dbReference type="Gene3D" id="1.10.101.10">
    <property type="entry name" value="PGBD-like superfamily/PGBD"/>
    <property type="match status" value="1"/>
</dbReference>
<dbReference type="PANTHER" id="PTHR47053">
    <property type="entry name" value="MUREIN DD-ENDOPEPTIDASE MEPH-RELATED"/>
    <property type="match status" value="1"/>
</dbReference>
<dbReference type="Gene3D" id="3.90.1720.10">
    <property type="entry name" value="endopeptidase domain like (from Nostoc punctiforme)"/>
    <property type="match status" value="1"/>
</dbReference>
<accession>A0A9D1MQL3</accession>
<dbReference type="PANTHER" id="PTHR47053:SF4">
    <property type="entry name" value="ENDOPEPTIDASE LYTE-RELATED"/>
    <property type="match status" value="1"/>
</dbReference>
<dbReference type="SUPFAM" id="SSF47090">
    <property type="entry name" value="PGBD-like"/>
    <property type="match status" value="1"/>
</dbReference>
<gene>
    <name evidence="6" type="ORF">IAB06_07950</name>
</gene>
<keyword evidence="3" id="KW-0378">Hydrolase</keyword>
<proteinExistence type="inferred from homology"/>
<evidence type="ECO:0000256" key="1">
    <source>
        <dbReference type="ARBA" id="ARBA00007074"/>
    </source>
</evidence>
<evidence type="ECO:0000313" key="6">
    <source>
        <dbReference type="EMBL" id="HIU64948.1"/>
    </source>
</evidence>
<evidence type="ECO:0000256" key="4">
    <source>
        <dbReference type="ARBA" id="ARBA00022807"/>
    </source>
</evidence>
<dbReference type="SUPFAM" id="SSF54001">
    <property type="entry name" value="Cysteine proteinases"/>
    <property type="match status" value="1"/>
</dbReference>
<dbReference type="Pfam" id="PF01471">
    <property type="entry name" value="PG_binding_1"/>
    <property type="match status" value="1"/>
</dbReference>
<protein>
    <submittedName>
        <fullName evidence="6">C40 family peptidase</fullName>
    </submittedName>
</protein>
<comment type="similarity">
    <text evidence="1">Belongs to the peptidase C40 family.</text>
</comment>
<dbReference type="AlphaFoldDB" id="A0A9D1MQL3"/>
<dbReference type="GO" id="GO:0006508">
    <property type="term" value="P:proteolysis"/>
    <property type="evidence" value="ECO:0007669"/>
    <property type="project" value="UniProtKB-KW"/>
</dbReference>
<reference evidence="6" key="1">
    <citation type="submission" date="2020-10" db="EMBL/GenBank/DDBJ databases">
        <authorList>
            <person name="Gilroy R."/>
        </authorList>
    </citation>
    <scope>NUCLEOTIDE SEQUENCE</scope>
    <source>
        <strain evidence="6">CHK160-1198</strain>
    </source>
</reference>
<dbReference type="GO" id="GO:0008234">
    <property type="term" value="F:cysteine-type peptidase activity"/>
    <property type="evidence" value="ECO:0007669"/>
    <property type="project" value="UniProtKB-KW"/>
</dbReference>
<dbReference type="InterPro" id="IPR000064">
    <property type="entry name" value="NLP_P60_dom"/>
</dbReference>
<evidence type="ECO:0000256" key="2">
    <source>
        <dbReference type="ARBA" id="ARBA00022670"/>
    </source>
</evidence>
<evidence type="ECO:0000259" key="5">
    <source>
        <dbReference type="PROSITE" id="PS51935"/>
    </source>
</evidence>
<dbReference type="Proteomes" id="UP000824099">
    <property type="component" value="Unassembled WGS sequence"/>
</dbReference>
<dbReference type="Pfam" id="PF00877">
    <property type="entry name" value="NLPC_P60"/>
    <property type="match status" value="1"/>
</dbReference>
<dbReference type="InterPro" id="IPR051202">
    <property type="entry name" value="Peptidase_C40"/>
</dbReference>
<dbReference type="InterPro" id="IPR036365">
    <property type="entry name" value="PGBD-like_sf"/>
</dbReference>